<dbReference type="PROSITE" id="PS50004">
    <property type="entry name" value="C2"/>
    <property type="match status" value="1"/>
</dbReference>
<protein>
    <recommendedName>
        <fullName evidence="4">C2 domain-containing protein</fullName>
    </recommendedName>
</protein>
<dbReference type="InterPro" id="IPR035892">
    <property type="entry name" value="C2_domain_sf"/>
</dbReference>
<dbReference type="CDD" id="cd00030">
    <property type="entry name" value="C2"/>
    <property type="match status" value="1"/>
</dbReference>
<gene>
    <name evidence="5" type="ORF">D9611_001905</name>
</gene>
<dbReference type="PANTHER" id="PTHR45911:SF4">
    <property type="entry name" value="MULTIPLE C2 AND TRANSMEMBRANE DOMAIN-CONTAINING PROTEIN"/>
    <property type="match status" value="1"/>
</dbReference>
<reference evidence="5 6" key="1">
    <citation type="journal article" date="2020" name="ISME J.">
        <title>Uncovering the hidden diversity of litter-decomposition mechanisms in mushroom-forming fungi.</title>
        <authorList>
            <person name="Floudas D."/>
            <person name="Bentzer J."/>
            <person name="Ahren D."/>
            <person name="Johansson T."/>
            <person name="Persson P."/>
            <person name="Tunlid A."/>
        </authorList>
    </citation>
    <scope>NUCLEOTIDE SEQUENCE [LARGE SCALE GENOMIC DNA]</scope>
    <source>
        <strain evidence="5 6">CBS 175.51</strain>
    </source>
</reference>
<dbReference type="Proteomes" id="UP000541558">
    <property type="component" value="Unassembled WGS sequence"/>
</dbReference>
<dbReference type="Gene3D" id="2.60.40.150">
    <property type="entry name" value="C2 domain"/>
    <property type="match status" value="1"/>
</dbReference>
<sequence length="529" mass="58377">MPGRKNLLSMSHMIESLNDTIHKTKDKAEERKVSIEKRLGELGIEVPLMDVEIHFIGASGLPKMDVVGLADPYFSATIDGQITFVSNVIKNTLAPVWNEVWRIRNVPATATLSVEVMDKDEGSATDDFIGKFNISLTAGAKEVEIDGPVLSLRKQRGTFWLKIDSTHSTMRQKHEFQYLFDGPVRFTRHFSPTVGLFTSSALNPASSGGAHAHAPPAQKRDARLYSTWKFNLEAVKLFFRDVHQPWNEKYPAAQKIFGSGPASLAVRSGIQAGHRMLYARLASNGAGTIDNRREDGTEEPVSLRDVLNAGSDAAPENVHGVRRTASRSNSTSSASGGASGALEEDKRIKPAVYTYIISSVDDTWRFSETGAAFFVDFASKHALHANCAHKVRYSGEFHPRPVGGWAKFNDSIADEDVEWELVVDNNSGTYAPDKMMLPTVQECLQYNFGCAAEVPRNRKGEKGFKVVVYDREDERLKESVDACRSYAVNVRGVRQEDLEPHVDDGEVTLNATASPTTKEGFEQPMVPPS</sequence>
<dbReference type="Pfam" id="PF00168">
    <property type="entry name" value="C2"/>
    <property type="match status" value="1"/>
</dbReference>
<keyword evidence="6" id="KW-1185">Reference proteome</keyword>
<name>A0A8H5CJQ0_9AGAR</name>
<evidence type="ECO:0000256" key="2">
    <source>
        <dbReference type="ARBA" id="ARBA00022837"/>
    </source>
</evidence>
<organism evidence="5 6">
    <name type="scientific">Ephemerocybe angulata</name>
    <dbReference type="NCBI Taxonomy" id="980116"/>
    <lineage>
        <taxon>Eukaryota</taxon>
        <taxon>Fungi</taxon>
        <taxon>Dikarya</taxon>
        <taxon>Basidiomycota</taxon>
        <taxon>Agaricomycotina</taxon>
        <taxon>Agaricomycetes</taxon>
        <taxon>Agaricomycetidae</taxon>
        <taxon>Agaricales</taxon>
        <taxon>Agaricineae</taxon>
        <taxon>Psathyrellaceae</taxon>
        <taxon>Ephemerocybe</taxon>
    </lineage>
</organism>
<evidence type="ECO:0000313" key="5">
    <source>
        <dbReference type="EMBL" id="KAF5342083.1"/>
    </source>
</evidence>
<evidence type="ECO:0000256" key="3">
    <source>
        <dbReference type="SAM" id="MobiDB-lite"/>
    </source>
</evidence>
<feature type="domain" description="C2" evidence="4">
    <location>
        <begin position="27"/>
        <end position="149"/>
    </location>
</feature>
<dbReference type="OrthoDB" id="73919at2759"/>
<dbReference type="SMART" id="SM00239">
    <property type="entry name" value="C2"/>
    <property type="match status" value="1"/>
</dbReference>
<feature type="region of interest" description="Disordered" evidence="3">
    <location>
        <begin position="503"/>
        <end position="529"/>
    </location>
</feature>
<comment type="caution">
    <text evidence="5">The sequence shown here is derived from an EMBL/GenBank/DDBJ whole genome shotgun (WGS) entry which is preliminary data.</text>
</comment>
<dbReference type="SUPFAM" id="SSF49562">
    <property type="entry name" value="C2 domain (Calcium/lipid-binding domain, CaLB)"/>
    <property type="match status" value="1"/>
</dbReference>
<feature type="region of interest" description="Disordered" evidence="3">
    <location>
        <begin position="308"/>
        <end position="341"/>
    </location>
</feature>
<evidence type="ECO:0000313" key="6">
    <source>
        <dbReference type="Proteomes" id="UP000541558"/>
    </source>
</evidence>
<accession>A0A8H5CJQ0</accession>
<proteinExistence type="predicted"/>
<keyword evidence="1" id="KW-0479">Metal-binding</keyword>
<dbReference type="EMBL" id="JAACJK010000001">
    <property type="protein sequence ID" value="KAF5342083.1"/>
    <property type="molecule type" value="Genomic_DNA"/>
</dbReference>
<evidence type="ECO:0000259" key="4">
    <source>
        <dbReference type="PROSITE" id="PS50004"/>
    </source>
</evidence>
<evidence type="ECO:0000256" key="1">
    <source>
        <dbReference type="ARBA" id="ARBA00022723"/>
    </source>
</evidence>
<dbReference type="AlphaFoldDB" id="A0A8H5CJQ0"/>
<dbReference type="PANTHER" id="PTHR45911">
    <property type="entry name" value="C2 DOMAIN-CONTAINING PROTEIN"/>
    <property type="match status" value="1"/>
</dbReference>
<keyword evidence="2" id="KW-0106">Calcium</keyword>
<feature type="compositionally biased region" description="Low complexity" evidence="3">
    <location>
        <begin position="326"/>
        <end position="336"/>
    </location>
</feature>
<dbReference type="GO" id="GO:0016020">
    <property type="term" value="C:membrane"/>
    <property type="evidence" value="ECO:0007669"/>
    <property type="project" value="TreeGrafter"/>
</dbReference>
<dbReference type="GO" id="GO:0005509">
    <property type="term" value="F:calcium ion binding"/>
    <property type="evidence" value="ECO:0007669"/>
    <property type="project" value="TreeGrafter"/>
</dbReference>
<dbReference type="InterPro" id="IPR000008">
    <property type="entry name" value="C2_dom"/>
</dbReference>